<organism evidence="2 3">
    <name type="scientific">Lentibacillus populi</name>
    <dbReference type="NCBI Taxonomy" id="1827502"/>
    <lineage>
        <taxon>Bacteria</taxon>
        <taxon>Bacillati</taxon>
        <taxon>Bacillota</taxon>
        <taxon>Bacilli</taxon>
        <taxon>Bacillales</taxon>
        <taxon>Bacillaceae</taxon>
        <taxon>Lentibacillus</taxon>
    </lineage>
</organism>
<evidence type="ECO:0000256" key="1">
    <source>
        <dbReference type="ARBA" id="ARBA00023063"/>
    </source>
</evidence>
<keyword evidence="1" id="KW-0534">Nitrate assimilation</keyword>
<evidence type="ECO:0000313" key="2">
    <source>
        <dbReference type="EMBL" id="GGB59524.1"/>
    </source>
</evidence>
<dbReference type="NCBIfam" id="TIGR00684">
    <property type="entry name" value="narJ"/>
    <property type="match status" value="1"/>
</dbReference>
<dbReference type="Proteomes" id="UP000621492">
    <property type="component" value="Unassembled WGS sequence"/>
</dbReference>
<protein>
    <submittedName>
        <fullName evidence="2">Nitrate reductase molybdenum cofactor assembly chaperone</fullName>
    </submittedName>
</protein>
<dbReference type="GO" id="GO:0051131">
    <property type="term" value="P:chaperone-mediated protein complex assembly"/>
    <property type="evidence" value="ECO:0007669"/>
    <property type="project" value="InterPro"/>
</dbReference>
<dbReference type="PANTHER" id="PTHR43680">
    <property type="entry name" value="NITRATE REDUCTASE MOLYBDENUM COFACTOR ASSEMBLY CHAPERONE"/>
    <property type="match status" value="1"/>
</dbReference>
<dbReference type="InterPro" id="IPR003765">
    <property type="entry name" value="NO3_reductase_chaperone_NarJ"/>
</dbReference>
<keyword evidence="3" id="KW-1185">Reference proteome</keyword>
<proteinExistence type="predicted"/>
<dbReference type="GO" id="GO:0042128">
    <property type="term" value="P:nitrate assimilation"/>
    <property type="evidence" value="ECO:0007669"/>
    <property type="project" value="UniProtKB-KW"/>
</dbReference>
<comment type="caution">
    <text evidence="2">The sequence shown here is derived from an EMBL/GenBank/DDBJ whole genome shotgun (WGS) entry which is preliminary data.</text>
</comment>
<dbReference type="RefSeq" id="WP_159457750.1">
    <property type="nucleotide sequence ID" value="NZ_BMJD01000055.1"/>
</dbReference>
<reference evidence="2" key="1">
    <citation type="journal article" date="2014" name="Int. J. Syst. Evol. Microbiol.">
        <title>Complete genome sequence of Corynebacterium casei LMG S-19264T (=DSM 44701T), isolated from a smear-ripened cheese.</title>
        <authorList>
            <consortium name="US DOE Joint Genome Institute (JGI-PGF)"/>
            <person name="Walter F."/>
            <person name="Albersmeier A."/>
            <person name="Kalinowski J."/>
            <person name="Ruckert C."/>
        </authorList>
    </citation>
    <scope>NUCLEOTIDE SEQUENCE</scope>
    <source>
        <strain evidence="2">CGMCC 1.15454</strain>
    </source>
</reference>
<reference evidence="2" key="2">
    <citation type="submission" date="2020-09" db="EMBL/GenBank/DDBJ databases">
        <authorList>
            <person name="Sun Q."/>
            <person name="Zhou Y."/>
        </authorList>
    </citation>
    <scope>NUCLEOTIDE SEQUENCE</scope>
    <source>
        <strain evidence="2">CGMCC 1.15454</strain>
    </source>
</reference>
<gene>
    <name evidence="2" type="primary">narJ</name>
    <name evidence="2" type="ORF">GCM10011409_41200</name>
</gene>
<dbReference type="PANTHER" id="PTHR43680:SF2">
    <property type="entry name" value="NITRATE REDUCTASE MOLYBDENUM COFACTOR ASSEMBLY CHAPERONE NARJ"/>
    <property type="match status" value="1"/>
</dbReference>
<dbReference type="GO" id="GO:0016530">
    <property type="term" value="F:metallochaperone activity"/>
    <property type="evidence" value="ECO:0007669"/>
    <property type="project" value="TreeGrafter"/>
</dbReference>
<dbReference type="InterPro" id="IPR036411">
    <property type="entry name" value="TorD-like_sf"/>
</dbReference>
<dbReference type="SUPFAM" id="SSF89155">
    <property type="entry name" value="TorD-like"/>
    <property type="match status" value="1"/>
</dbReference>
<name>A0A9W5U199_9BACI</name>
<dbReference type="GO" id="GO:0051082">
    <property type="term" value="F:unfolded protein binding"/>
    <property type="evidence" value="ECO:0007669"/>
    <property type="project" value="InterPro"/>
</dbReference>
<dbReference type="InterPro" id="IPR020945">
    <property type="entry name" value="DMSO/NO3_reduct_chaperone"/>
</dbReference>
<dbReference type="Pfam" id="PF02613">
    <property type="entry name" value="Nitrate_red_del"/>
    <property type="match status" value="1"/>
</dbReference>
<dbReference type="AlphaFoldDB" id="A0A9W5U199"/>
<dbReference type="EMBL" id="BMJD01000055">
    <property type="protein sequence ID" value="GGB59524.1"/>
    <property type="molecule type" value="Genomic_DNA"/>
</dbReference>
<evidence type="ECO:0000313" key="3">
    <source>
        <dbReference type="Proteomes" id="UP000621492"/>
    </source>
</evidence>
<dbReference type="Gene3D" id="1.10.3480.10">
    <property type="entry name" value="TorD-like"/>
    <property type="match status" value="1"/>
</dbReference>
<sequence length="177" mass="20630">MNEREVQTSYQLIAFILQYPDRSKEAIPEIKDAINELTDQDVRNQLGTFINRVQQLTYEEWVDHYIEYFDFGKITNLYITYLKLGEQRERGLELLKLKKFYASNGYEISDKELPDYLPLMLEFCGHVSVAVSTELLGMYMGNIEEIRTQLQKAESDYVYVLDALLSVMKSNGLVKTA</sequence>
<accession>A0A9W5U199</accession>